<keyword evidence="2" id="KW-0276">Fatty acid metabolism</keyword>
<sequence length="91" mass="9607">MGYGPVLAIKEVLQKTGLSIAEMSSIEINEAFAAQVLSVLKGLEMGKESFIPDEKNPDGVTLVNPYGGAIALGHPIGCSVIKQFTESRVCV</sequence>
<evidence type="ECO:0000313" key="5">
    <source>
        <dbReference type="EMBL" id="KAJ8305116.1"/>
    </source>
</evidence>
<dbReference type="PANTHER" id="PTHR43853">
    <property type="entry name" value="3-KETOACYL-COA THIOLASE, PEROXISOMAL"/>
    <property type="match status" value="1"/>
</dbReference>
<dbReference type="InterPro" id="IPR016039">
    <property type="entry name" value="Thiolase-like"/>
</dbReference>
<gene>
    <name evidence="5" type="ORF">KUTeg_017332</name>
</gene>
<evidence type="ECO:0000256" key="3">
    <source>
        <dbReference type="ARBA" id="ARBA00023098"/>
    </source>
</evidence>
<evidence type="ECO:0000256" key="2">
    <source>
        <dbReference type="ARBA" id="ARBA00022832"/>
    </source>
</evidence>
<reference evidence="5 6" key="1">
    <citation type="submission" date="2022-12" db="EMBL/GenBank/DDBJ databases">
        <title>Chromosome-level genome of Tegillarca granosa.</title>
        <authorList>
            <person name="Kim J."/>
        </authorList>
    </citation>
    <scope>NUCLEOTIDE SEQUENCE [LARGE SCALE GENOMIC DNA]</scope>
    <source>
        <strain evidence="5">Teg-2019</strain>
        <tissue evidence="5">Adductor muscle</tissue>
    </source>
</reference>
<evidence type="ECO:0000256" key="1">
    <source>
        <dbReference type="ARBA" id="ARBA00012705"/>
    </source>
</evidence>
<evidence type="ECO:0000313" key="6">
    <source>
        <dbReference type="Proteomes" id="UP001217089"/>
    </source>
</evidence>
<keyword evidence="6" id="KW-1185">Reference proteome</keyword>
<dbReference type="InterPro" id="IPR050215">
    <property type="entry name" value="Thiolase-like_sf_Thiolase"/>
</dbReference>
<keyword evidence="3" id="KW-0443">Lipid metabolism</keyword>
<proteinExistence type="predicted"/>
<accession>A0ABQ9EL69</accession>
<dbReference type="PANTHER" id="PTHR43853:SF8">
    <property type="entry name" value="3-KETOACYL-COA THIOLASE, PEROXISOMAL"/>
    <property type="match status" value="1"/>
</dbReference>
<dbReference type="Gene3D" id="3.40.47.10">
    <property type="match status" value="1"/>
</dbReference>
<dbReference type="EMBL" id="JARBDR010000865">
    <property type="protein sequence ID" value="KAJ8305116.1"/>
    <property type="molecule type" value="Genomic_DNA"/>
</dbReference>
<dbReference type="EC" id="2.3.1.9" evidence="1"/>
<evidence type="ECO:0000259" key="4">
    <source>
        <dbReference type="Pfam" id="PF02803"/>
    </source>
</evidence>
<protein>
    <recommendedName>
        <fullName evidence="1">acetyl-CoA C-acetyltransferase</fullName>
        <ecNumber evidence="1">2.3.1.9</ecNumber>
    </recommendedName>
</protein>
<name>A0ABQ9EL69_TEGGR</name>
<dbReference type="Proteomes" id="UP001217089">
    <property type="component" value="Unassembled WGS sequence"/>
</dbReference>
<dbReference type="SUPFAM" id="SSF53901">
    <property type="entry name" value="Thiolase-like"/>
    <property type="match status" value="1"/>
</dbReference>
<organism evidence="5 6">
    <name type="scientific">Tegillarca granosa</name>
    <name type="common">Malaysian cockle</name>
    <name type="synonym">Anadara granosa</name>
    <dbReference type="NCBI Taxonomy" id="220873"/>
    <lineage>
        <taxon>Eukaryota</taxon>
        <taxon>Metazoa</taxon>
        <taxon>Spiralia</taxon>
        <taxon>Lophotrochozoa</taxon>
        <taxon>Mollusca</taxon>
        <taxon>Bivalvia</taxon>
        <taxon>Autobranchia</taxon>
        <taxon>Pteriomorphia</taxon>
        <taxon>Arcoida</taxon>
        <taxon>Arcoidea</taxon>
        <taxon>Arcidae</taxon>
        <taxon>Tegillarca</taxon>
    </lineage>
</organism>
<feature type="domain" description="Thiolase C-terminal" evidence="4">
    <location>
        <begin position="1"/>
        <end position="84"/>
    </location>
</feature>
<dbReference type="Pfam" id="PF02803">
    <property type="entry name" value="Thiolase_C"/>
    <property type="match status" value="1"/>
</dbReference>
<comment type="caution">
    <text evidence="5">The sequence shown here is derived from an EMBL/GenBank/DDBJ whole genome shotgun (WGS) entry which is preliminary data.</text>
</comment>
<dbReference type="InterPro" id="IPR020617">
    <property type="entry name" value="Thiolase_C"/>
</dbReference>